<dbReference type="VEuPathDB" id="FungiDB:BO70DRAFT_384359"/>
<keyword evidence="2" id="KW-1185">Reference proteome</keyword>
<dbReference type="AlphaFoldDB" id="A0A317WXH5"/>
<dbReference type="STRING" id="1448321.A0A317WXH5"/>
<name>A0A317WXH5_9EURO</name>
<evidence type="ECO:0000313" key="2">
    <source>
        <dbReference type="Proteomes" id="UP000247233"/>
    </source>
</evidence>
<proteinExistence type="predicted"/>
<sequence>MSQHQSDIFTTLPWHILEAILEKLEDLSSLHSIYRASPAVFSLLHEDGTARRIIQRIMDSSMPAETRVLICKFACLRWNARLVADMDSFIEQYVNNDKYTNLPRELPLGTLCDILAASATIHYLAHAGIHEMIDRCMALEFFHTKNEDLKYMRGFGRHPTGPRERMYQEDVGAPSAVEEQRVIRALWSVFLTWELRDAVYGLSPRLNWSADEVQKLQNLHTENIWHCEQTWKGHVSGQLMEEARTMVEWCSCLFPTLPCPVERYHAAKALARRAQWQYQCNCPPPRAIDIGKRDDEITSEALSYKFVTRRLATHCISPLLHVSFRVFRCFGFVFWDQERMAALGLLPSRDGSPALPQAPRSELDMYARWVSILNADELDEIEERKEHFVPGTERPVCGI</sequence>
<reference evidence="1 2" key="1">
    <citation type="submission" date="2016-12" db="EMBL/GenBank/DDBJ databases">
        <title>The genomes of Aspergillus section Nigri reveals drivers in fungal speciation.</title>
        <authorList>
            <consortium name="DOE Joint Genome Institute"/>
            <person name="Vesth T.C."/>
            <person name="Nybo J."/>
            <person name="Theobald S."/>
            <person name="Brandl J."/>
            <person name="Frisvad J.C."/>
            <person name="Nielsen K.F."/>
            <person name="Lyhne E.K."/>
            <person name="Kogle M.E."/>
            <person name="Kuo A."/>
            <person name="Riley R."/>
            <person name="Clum A."/>
            <person name="Nolan M."/>
            <person name="Lipzen A."/>
            <person name="Salamov A."/>
            <person name="Henrissat B."/>
            <person name="Wiebenga A."/>
            <person name="De Vries R.P."/>
            <person name="Grigoriev I.V."/>
            <person name="Mortensen U.H."/>
            <person name="Andersen M.R."/>
            <person name="Baker S.E."/>
        </authorList>
    </citation>
    <scope>NUCLEOTIDE SEQUENCE [LARGE SCALE GENOMIC DNA]</scope>
    <source>
        <strain evidence="1 2">CBS 117.55</strain>
    </source>
</reference>
<dbReference type="OrthoDB" id="4358152at2759"/>
<accession>A0A317WXH5</accession>
<dbReference type="EMBL" id="MSFL01000002">
    <property type="protein sequence ID" value="PWY90715.1"/>
    <property type="molecule type" value="Genomic_DNA"/>
</dbReference>
<evidence type="ECO:0008006" key="3">
    <source>
        <dbReference type="Google" id="ProtNLM"/>
    </source>
</evidence>
<gene>
    <name evidence="1" type="ORF">BO70DRAFT_384359</name>
</gene>
<dbReference type="Proteomes" id="UP000247233">
    <property type="component" value="Unassembled WGS sequence"/>
</dbReference>
<organism evidence="1 2">
    <name type="scientific">Aspergillus heteromorphus CBS 117.55</name>
    <dbReference type="NCBI Taxonomy" id="1448321"/>
    <lineage>
        <taxon>Eukaryota</taxon>
        <taxon>Fungi</taxon>
        <taxon>Dikarya</taxon>
        <taxon>Ascomycota</taxon>
        <taxon>Pezizomycotina</taxon>
        <taxon>Eurotiomycetes</taxon>
        <taxon>Eurotiomycetidae</taxon>
        <taxon>Eurotiales</taxon>
        <taxon>Aspergillaceae</taxon>
        <taxon>Aspergillus</taxon>
        <taxon>Aspergillus subgen. Circumdati</taxon>
    </lineage>
</organism>
<evidence type="ECO:0000313" key="1">
    <source>
        <dbReference type="EMBL" id="PWY90715.1"/>
    </source>
</evidence>
<dbReference type="GeneID" id="37067890"/>
<comment type="caution">
    <text evidence="1">The sequence shown here is derived from an EMBL/GenBank/DDBJ whole genome shotgun (WGS) entry which is preliminary data.</text>
</comment>
<dbReference type="RefSeq" id="XP_025403158.1">
    <property type="nucleotide sequence ID" value="XM_025545653.1"/>
</dbReference>
<protein>
    <recommendedName>
        <fullName evidence="3">F-box domain-containing protein</fullName>
    </recommendedName>
</protein>